<comment type="caution">
    <text evidence="1">The sequence shown here is derived from an EMBL/GenBank/DDBJ whole genome shotgun (WGS) entry which is preliminary data.</text>
</comment>
<dbReference type="AlphaFoldDB" id="A0AAP2BSD3"/>
<dbReference type="Proteomes" id="UP000673434">
    <property type="component" value="Unassembled WGS sequence"/>
</dbReference>
<sequence>MTKSTITRELLEEWVAQFEEDGGCDATDRQLEALIRQSLEAMDSEPAAPVAEVVSIYGDHEAFGEREIRPLVGIQQMPYGTKLYRHAQ</sequence>
<name>A0AAP2BSD3_KLEOX</name>
<organism evidence="1 2">
    <name type="scientific">Klebsiella oxytoca</name>
    <dbReference type="NCBI Taxonomy" id="571"/>
    <lineage>
        <taxon>Bacteria</taxon>
        <taxon>Pseudomonadati</taxon>
        <taxon>Pseudomonadota</taxon>
        <taxon>Gammaproteobacteria</taxon>
        <taxon>Enterobacterales</taxon>
        <taxon>Enterobacteriaceae</taxon>
        <taxon>Klebsiella/Raoultella group</taxon>
        <taxon>Klebsiella</taxon>
    </lineage>
</organism>
<protein>
    <submittedName>
        <fullName evidence="1">Uncharacterized protein</fullName>
    </submittedName>
</protein>
<dbReference type="EMBL" id="JAGKON010000160">
    <property type="protein sequence ID" value="MBQ0604785.1"/>
    <property type="molecule type" value="Genomic_DNA"/>
</dbReference>
<evidence type="ECO:0000313" key="2">
    <source>
        <dbReference type="Proteomes" id="UP000673434"/>
    </source>
</evidence>
<keyword evidence="2" id="KW-1185">Reference proteome</keyword>
<reference evidence="1 2" key="1">
    <citation type="submission" date="2021-03" db="EMBL/GenBank/DDBJ databases">
        <authorList>
            <person name="Stanton E."/>
        </authorList>
    </citation>
    <scope>NUCLEOTIDE SEQUENCE [LARGE SCALE GENOMIC DNA]</scope>
    <source>
        <strain evidence="1 2">2020EL-00037</strain>
    </source>
</reference>
<evidence type="ECO:0000313" key="1">
    <source>
        <dbReference type="EMBL" id="MBQ0604785.1"/>
    </source>
</evidence>
<gene>
    <name evidence="1" type="ORF">J7S78_34110</name>
</gene>
<accession>A0AAP2BSD3</accession>
<proteinExistence type="predicted"/>
<feature type="non-terminal residue" evidence="1">
    <location>
        <position position="88"/>
    </location>
</feature>